<dbReference type="EMBL" id="JAWDJW010000251">
    <property type="protein sequence ID" value="KAK3081184.1"/>
    <property type="molecule type" value="Genomic_DNA"/>
</dbReference>
<reference evidence="1" key="1">
    <citation type="submission" date="2024-09" db="EMBL/GenBank/DDBJ databases">
        <title>Black Yeasts Isolated from many extreme environments.</title>
        <authorList>
            <person name="Coleine C."/>
            <person name="Stajich J.E."/>
            <person name="Selbmann L."/>
        </authorList>
    </citation>
    <scope>NUCLEOTIDE SEQUENCE</scope>
    <source>
        <strain evidence="1">CCFEE 5737</strain>
    </source>
</reference>
<comment type="caution">
    <text evidence="1">The sequence shown here is derived from an EMBL/GenBank/DDBJ whole genome shotgun (WGS) entry which is preliminary data.</text>
</comment>
<name>A0ACC3DWL5_9PEZI</name>
<sequence length="454" mass="52020">MTQAYLLPPVENHHISSSHDPSAQALHKIIMENHAKHNIMWDMGMFPINIPDEHRNLAVHTLHTYHHVSSLYMLGAPPEKLHEVYTTDLMKMVEWPKPQLHLTKDNWRQHLGNKAHAAEYIDFFTRELAAHHGDWKKVIQMYLFEGAEPLANGLVGDLTHPLIHLGYAYEMQSKELGMEALVLAAIHYHDLHRYLDDDDEEDDRPTPSLENACAGPMDVIRRIRHDGRLDGAVSEQGRQNIAPLFKDYEAVMLEHWNSWNSATSVVEQLRDAYDFSVALLIGAGKPFDFFILHVLTAIQALRAIVPEVPERWQRKLIRQWWLFAVTVYVIQMRPRIDTDTIDAFELKEGEDWEWVRKMAVESPASLDAHYVKAIRSIVEASKIGRKPQEWYLKAATIFASDFKLYRGFGPIDGDMIEQLMTLSDSYNGGGGYKYSATKSEMNGSENYSAVDGVH</sequence>
<evidence type="ECO:0000313" key="2">
    <source>
        <dbReference type="Proteomes" id="UP001186974"/>
    </source>
</evidence>
<dbReference type="Proteomes" id="UP001186974">
    <property type="component" value="Unassembled WGS sequence"/>
</dbReference>
<evidence type="ECO:0000313" key="1">
    <source>
        <dbReference type="EMBL" id="KAK3081184.1"/>
    </source>
</evidence>
<protein>
    <submittedName>
        <fullName evidence="1">Uncharacterized protein</fullName>
    </submittedName>
</protein>
<proteinExistence type="predicted"/>
<organism evidence="1 2">
    <name type="scientific">Coniosporium uncinatum</name>
    <dbReference type="NCBI Taxonomy" id="93489"/>
    <lineage>
        <taxon>Eukaryota</taxon>
        <taxon>Fungi</taxon>
        <taxon>Dikarya</taxon>
        <taxon>Ascomycota</taxon>
        <taxon>Pezizomycotina</taxon>
        <taxon>Dothideomycetes</taxon>
        <taxon>Dothideomycetes incertae sedis</taxon>
        <taxon>Coniosporium</taxon>
    </lineage>
</organism>
<keyword evidence="2" id="KW-1185">Reference proteome</keyword>
<gene>
    <name evidence="1" type="ORF">LTS18_009329</name>
</gene>
<accession>A0ACC3DWL5</accession>